<proteinExistence type="predicted"/>
<dbReference type="RefSeq" id="WP_335622110.1">
    <property type="nucleotide sequence ID" value="NZ_CP017150.1"/>
</dbReference>
<dbReference type="Proteomes" id="UP000094793">
    <property type="component" value="Chromosome"/>
</dbReference>
<evidence type="ECO:0000259" key="6">
    <source>
        <dbReference type="Pfam" id="PF20467"/>
    </source>
</evidence>
<dbReference type="Pfam" id="PF20467">
    <property type="entry name" value="MmeI_C"/>
    <property type="match status" value="1"/>
</dbReference>
<organism evidence="8 9">
    <name type="scientific">Brevibacterium aurantiacum</name>
    <dbReference type="NCBI Taxonomy" id="273384"/>
    <lineage>
        <taxon>Bacteria</taxon>
        <taxon>Bacillati</taxon>
        <taxon>Actinomycetota</taxon>
        <taxon>Actinomycetes</taxon>
        <taxon>Micrococcales</taxon>
        <taxon>Brevibacteriaceae</taxon>
        <taxon>Brevibacterium</taxon>
    </lineage>
</organism>
<dbReference type="PATRIC" id="fig|1703.10.peg.2115"/>
<accession>A0A1D7W3Y7</accession>
<dbReference type="InterPro" id="IPR046816">
    <property type="entry name" value="MmeI_Mtase"/>
</dbReference>
<comment type="catalytic activity">
    <reaction evidence="4">
        <text>a 2'-deoxyadenosine in DNA + S-adenosyl-L-methionine = an N(6)-methyl-2'-deoxyadenosine in DNA + S-adenosyl-L-homocysteine + H(+)</text>
        <dbReference type="Rhea" id="RHEA:15197"/>
        <dbReference type="Rhea" id="RHEA-COMP:12418"/>
        <dbReference type="Rhea" id="RHEA-COMP:12419"/>
        <dbReference type="ChEBI" id="CHEBI:15378"/>
        <dbReference type="ChEBI" id="CHEBI:57856"/>
        <dbReference type="ChEBI" id="CHEBI:59789"/>
        <dbReference type="ChEBI" id="CHEBI:90615"/>
        <dbReference type="ChEBI" id="CHEBI:90616"/>
        <dbReference type="EC" id="2.1.1.72"/>
    </reaction>
</comment>
<feature type="domain" description="MmeI-like C-terminal" evidence="6">
    <location>
        <begin position="518"/>
        <end position="593"/>
    </location>
</feature>
<evidence type="ECO:0000259" key="7">
    <source>
        <dbReference type="Pfam" id="PF20473"/>
    </source>
</evidence>
<evidence type="ECO:0000313" key="9">
    <source>
        <dbReference type="Proteomes" id="UP000094793"/>
    </source>
</evidence>
<name>A0A1D7W3Y7_BREAU</name>
<evidence type="ECO:0000256" key="2">
    <source>
        <dbReference type="ARBA" id="ARBA00022603"/>
    </source>
</evidence>
<dbReference type="Pfam" id="PF20466">
    <property type="entry name" value="MmeI_TRD"/>
    <property type="match status" value="1"/>
</dbReference>
<gene>
    <name evidence="8" type="ORF">BLSMQ_2050</name>
</gene>
<dbReference type="InterPro" id="IPR046820">
    <property type="entry name" value="MmeI_TRD"/>
</dbReference>
<feature type="domain" description="MmeI-like DNA-methyltransferase" evidence="7">
    <location>
        <begin position="29"/>
        <end position="276"/>
    </location>
</feature>
<dbReference type="InterPro" id="IPR050953">
    <property type="entry name" value="N4_N6_ade-DNA_methylase"/>
</dbReference>
<feature type="domain" description="MmeI-like target recognition" evidence="5">
    <location>
        <begin position="310"/>
        <end position="514"/>
    </location>
</feature>
<keyword evidence="3" id="KW-0808">Transferase</keyword>
<protein>
    <recommendedName>
        <fullName evidence="1">site-specific DNA-methyltransferase (adenine-specific)</fullName>
        <ecNumber evidence="1">2.1.1.72</ecNumber>
    </recommendedName>
</protein>
<dbReference type="Gene3D" id="3.40.50.150">
    <property type="entry name" value="Vaccinia Virus protein VP39"/>
    <property type="match status" value="1"/>
</dbReference>
<sequence>MSLLCSHVSTVPVLEWSIKETRPSGRLIRLRKFRAKLPTLTFLDPACGCGNFLMVAFRHLRRLELEVQLAIRQAEGAAGNEVFDIEMLRQVTLDQFHGIEIEEFPARIAETALHLTDHQANMQMAAAFGQYIPSLPLSKSANIKNANALRADWNEVILAKDCTYIVGNPPFIGISMRSSEQTEDMQLIWGDDYHGTLDYVTTWYRKAIDYMGDRPIRAAFVSTNSISQGEQVEPMWQPILAAGFSIDFAHRTFAWISEARGAAHVHVVIIGFSRHRRLTRGQRLRLFDYPHVKSDPIETAVSRINPYLADGPDILVRASSKPISPDLPEVRYGNKPTDGSNFVITPEELPEFMDDPVAQQYVRPYMGAKELLNDKERWCLWLADAPPSAIRSSQLLSDRVEGVRSFREASKAPTTRQAARTAHLFRQIAQPDNDYICIPRHVSGARGYFPVKTLPKSVVASDATFIADDPNGLLFAVISSSWFIAWQNTVGGRLKSDLRFNKLLVWNTFPMPRLTGQNVSRVIDAGRGVLKARETLPGQSLADMYASGMMNPTLLTAHDALDRALDRVLAPRRRIDTEADRLAVLFELYERIVTDGQLTV</sequence>
<keyword evidence="2 8" id="KW-0489">Methyltransferase</keyword>
<evidence type="ECO:0000256" key="1">
    <source>
        <dbReference type="ARBA" id="ARBA00011900"/>
    </source>
</evidence>
<dbReference type="AlphaFoldDB" id="A0A1D7W3Y7"/>
<dbReference type="GO" id="GO:0009007">
    <property type="term" value="F:site-specific DNA-methyltransferase (adenine-specific) activity"/>
    <property type="evidence" value="ECO:0007669"/>
    <property type="project" value="UniProtKB-EC"/>
</dbReference>
<evidence type="ECO:0000313" key="8">
    <source>
        <dbReference type="EMBL" id="AOP53756.1"/>
    </source>
</evidence>
<evidence type="ECO:0000256" key="3">
    <source>
        <dbReference type="ARBA" id="ARBA00022679"/>
    </source>
</evidence>
<dbReference type="InterPro" id="IPR046818">
    <property type="entry name" value="MmeI_C"/>
</dbReference>
<dbReference type="REBASE" id="159750">
    <property type="entry name" value="Bli1335ORF2530P"/>
</dbReference>
<dbReference type="EMBL" id="CP017150">
    <property type="protein sequence ID" value="AOP53756.1"/>
    <property type="molecule type" value="Genomic_DNA"/>
</dbReference>
<dbReference type="EC" id="2.1.1.72" evidence="1"/>
<dbReference type="PANTHER" id="PTHR33841:SF1">
    <property type="entry name" value="DNA METHYLTRANSFERASE A"/>
    <property type="match status" value="1"/>
</dbReference>
<reference evidence="9" key="1">
    <citation type="submission" date="2016-09" db="EMBL/GenBank/DDBJ databases">
        <title>Complete Genome Sequence of Brevibacterium linens SMQ-1335.</title>
        <authorList>
            <person name="de Melo A.G."/>
            <person name="Labrie S.J."/>
            <person name="Dumaresq J."/>
            <person name="Roberts R.J."/>
            <person name="Tremblay D.M."/>
            <person name="Moineau S."/>
        </authorList>
    </citation>
    <scope>NUCLEOTIDE SEQUENCE [LARGE SCALE GENOMIC DNA]</scope>
    <source>
        <strain evidence="9">SMQ-1335</strain>
    </source>
</reference>
<dbReference type="Pfam" id="PF20473">
    <property type="entry name" value="MmeI_Mtase"/>
    <property type="match status" value="1"/>
</dbReference>
<dbReference type="PANTHER" id="PTHR33841">
    <property type="entry name" value="DNA METHYLTRANSFERASE YEEA-RELATED"/>
    <property type="match status" value="1"/>
</dbReference>
<dbReference type="KEGG" id="blin:BLSMQ_2050"/>
<evidence type="ECO:0000256" key="4">
    <source>
        <dbReference type="ARBA" id="ARBA00047942"/>
    </source>
</evidence>
<dbReference type="GO" id="GO:0032259">
    <property type="term" value="P:methylation"/>
    <property type="evidence" value="ECO:0007669"/>
    <property type="project" value="UniProtKB-KW"/>
</dbReference>
<dbReference type="InterPro" id="IPR029063">
    <property type="entry name" value="SAM-dependent_MTases_sf"/>
</dbReference>
<evidence type="ECO:0000259" key="5">
    <source>
        <dbReference type="Pfam" id="PF20466"/>
    </source>
</evidence>
<dbReference type="SUPFAM" id="SSF53335">
    <property type="entry name" value="S-adenosyl-L-methionine-dependent methyltransferases"/>
    <property type="match status" value="1"/>
</dbReference>